<organism evidence="2 3">
    <name type="scientific">Paenibacillus peoriae</name>
    <dbReference type="NCBI Taxonomy" id="59893"/>
    <lineage>
        <taxon>Bacteria</taxon>
        <taxon>Bacillati</taxon>
        <taxon>Bacillota</taxon>
        <taxon>Bacilli</taxon>
        <taxon>Bacillales</taxon>
        <taxon>Paenibacillaceae</taxon>
        <taxon>Paenibacillus</taxon>
    </lineage>
</organism>
<protein>
    <recommendedName>
        <fullName evidence="4">DUF2325 domain-containing protein</fullName>
    </recommendedName>
</protein>
<feature type="region of interest" description="Disordered" evidence="1">
    <location>
        <begin position="221"/>
        <end position="246"/>
    </location>
</feature>
<proteinExistence type="predicted"/>
<dbReference type="AlphaFoldDB" id="A0A7H0YHC9"/>
<feature type="compositionally biased region" description="Basic and acidic residues" evidence="1">
    <location>
        <begin position="234"/>
        <end position="246"/>
    </location>
</feature>
<evidence type="ECO:0000256" key="1">
    <source>
        <dbReference type="SAM" id="MobiDB-lite"/>
    </source>
</evidence>
<dbReference type="RefSeq" id="WP_190299794.1">
    <property type="nucleotide sequence ID" value="NZ_CP061173.1"/>
</dbReference>
<dbReference type="Proteomes" id="UP000516384">
    <property type="component" value="Plasmid pPlas1"/>
</dbReference>
<name>A0A7H0YHC9_9BACL</name>
<reference evidence="2 3" key="1">
    <citation type="submission" date="2020-09" db="EMBL/GenBank/DDBJ databases">
        <title>Characterization of Paenibacillus peoriae strain ZF390 with broad-spectrum antimicrobial activity as a potential biocontrol agent.</title>
        <authorList>
            <person name="Li L."/>
            <person name="Zhao Y."/>
            <person name="Li B."/>
            <person name="Xie X."/>
        </authorList>
    </citation>
    <scope>NUCLEOTIDE SEQUENCE [LARGE SCALE GENOMIC DNA]</scope>
    <source>
        <strain evidence="2 3">ZF390</strain>
        <plasmid evidence="2 3">pPlas1</plasmid>
    </source>
</reference>
<evidence type="ECO:0000313" key="2">
    <source>
        <dbReference type="EMBL" id="QNR70487.1"/>
    </source>
</evidence>
<geneLocation type="plasmid" evidence="2 3">
    <name>pPlas1</name>
</geneLocation>
<dbReference type="EMBL" id="CP061173">
    <property type="protein sequence ID" value="QNR70487.1"/>
    <property type="molecule type" value="Genomic_DNA"/>
</dbReference>
<accession>A0A7H0YHC9</accession>
<sequence>MENIKAADQFLNALGSELKGLLGDHGVESIISGKDETRRLLESILSTIDAVNAYKSIRRVDEVPQIVETTEPVAPQVKEPLVDSEWKECTFNRKIHGGSVDFGSDLSRFIPETVVNRFDLQHGARILAKMDNTGYVTIKEVIEHGNDNDSSIRHVAGVLLKDSGEWCVAPLHDKESIYNVHPKDVDSRNDLVEGAPCVYNIDLKRPNDDVRIARILEHSSAAQETAVTSAPPATKEKASAEEKTDKPKPFPFLKGCTVVVLGGQKKWFETAVAPTGANFVHENGKTPDRVIPELKKAQALCILETATSHHAYFDCKETAKKYGVPMFKIQGSKKSLARVLEENSKTINAANRK</sequence>
<gene>
    <name evidence="2" type="ORF">IAQ67_28675</name>
</gene>
<evidence type="ECO:0008006" key="4">
    <source>
        <dbReference type="Google" id="ProtNLM"/>
    </source>
</evidence>
<keyword evidence="2" id="KW-0614">Plasmid</keyword>
<evidence type="ECO:0000313" key="3">
    <source>
        <dbReference type="Proteomes" id="UP000516384"/>
    </source>
</evidence>